<dbReference type="PROSITE" id="PS00086">
    <property type="entry name" value="CYTOCHROME_P450"/>
    <property type="match status" value="1"/>
</dbReference>
<sequence>MEFHYLVSFFLFFSFFFLLIQKWSNSKTLQKKLPPGPWRLPIIGSVHHLTNGVPHRVLKNLSQKYGPIMYLQLGEVPTVVVSSSHMAKQILKTHDLAFASRPETMMGKIICYDCKDIAFSPYGDYWRHMRKLSTLELLSVKMVKSFSPIRQEELSMLLSSIGSMDVDSPINLPEKLLWFMNAATCRSAFGNICKDQKELITLIHQAQSLSGGFELADLFPSKKFLHGISGMKSKLMKARNKVDVVLDNIINVHRENRANGKSCNGESDAEDFIDVFLRIMESGEFPFPLTNDNIKAVILDMFVAGSDTSSSTVIWALSEMIRSPSVMAKAQAEVREVFKGKKTFDDETDLEKLTYLKLVIKETLRLHPPTPLLVPRECREETNVDGFTIPLKSKVLVNVWAIGRDPESWKNPECFIPERFENSSIEFTGNHFQFLPFGAGRRICPGIQFGLALVTLPLAHLLYKFDWKLPEGINAKDLDMTEANGISARRQNDLYLIATPYVSPLD</sequence>
<dbReference type="EMBL" id="JBANQN010000003">
    <property type="protein sequence ID" value="KAK6793972.1"/>
    <property type="molecule type" value="Genomic_DNA"/>
</dbReference>
<dbReference type="InterPro" id="IPR052306">
    <property type="entry name" value="CYP450_71D"/>
</dbReference>
<dbReference type="Pfam" id="PF00067">
    <property type="entry name" value="p450"/>
    <property type="match status" value="1"/>
</dbReference>
<comment type="caution">
    <text evidence="9">The sequence shown here is derived from an EMBL/GenBank/DDBJ whole genome shotgun (WGS) entry which is preliminary data.</text>
</comment>
<evidence type="ECO:0000256" key="6">
    <source>
        <dbReference type="ARBA" id="ARBA00023033"/>
    </source>
</evidence>
<dbReference type="GO" id="GO:0005506">
    <property type="term" value="F:iron ion binding"/>
    <property type="evidence" value="ECO:0007669"/>
    <property type="project" value="InterPro"/>
</dbReference>
<dbReference type="Gene3D" id="1.10.630.10">
    <property type="entry name" value="Cytochrome P450"/>
    <property type="match status" value="1"/>
</dbReference>
<accession>A0AAN8U0W8</accession>
<dbReference type="CDD" id="cd11072">
    <property type="entry name" value="CYP71-like"/>
    <property type="match status" value="1"/>
</dbReference>
<dbReference type="InterPro" id="IPR002401">
    <property type="entry name" value="Cyt_P450_E_grp-I"/>
</dbReference>
<reference evidence="9 10" key="1">
    <citation type="submission" date="2024-02" db="EMBL/GenBank/DDBJ databases">
        <title>de novo genome assembly of Solanum bulbocastanum strain 11H21.</title>
        <authorList>
            <person name="Hosaka A.J."/>
        </authorList>
    </citation>
    <scope>NUCLEOTIDE SEQUENCE [LARGE SCALE GENOMIC DNA]</scope>
    <source>
        <tissue evidence="9">Young leaves</tissue>
    </source>
</reference>
<evidence type="ECO:0000256" key="3">
    <source>
        <dbReference type="ARBA" id="ARBA00022723"/>
    </source>
</evidence>
<evidence type="ECO:0000313" key="9">
    <source>
        <dbReference type="EMBL" id="KAK6793972.1"/>
    </source>
</evidence>
<feature type="binding site" description="axial binding residue" evidence="7">
    <location>
        <position position="444"/>
    </location>
    <ligand>
        <name>heme</name>
        <dbReference type="ChEBI" id="CHEBI:30413"/>
    </ligand>
    <ligandPart>
        <name>Fe</name>
        <dbReference type="ChEBI" id="CHEBI:18248"/>
    </ligandPart>
</feature>
<dbReference type="Proteomes" id="UP001371456">
    <property type="component" value="Unassembled WGS sequence"/>
</dbReference>
<evidence type="ECO:0000256" key="1">
    <source>
        <dbReference type="ARBA" id="ARBA00010617"/>
    </source>
</evidence>
<dbReference type="InterPro" id="IPR017972">
    <property type="entry name" value="Cyt_P450_CS"/>
</dbReference>
<evidence type="ECO:0000256" key="2">
    <source>
        <dbReference type="ARBA" id="ARBA00022617"/>
    </source>
</evidence>
<evidence type="ECO:0000256" key="8">
    <source>
        <dbReference type="RuleBase" id="RU000461"/>
    </source>
</evidence>
<gene>
    <name evidence="9" type="ORF">RDI58_007425</name>
</gene>
<dbReference type="PRINTS" id="PR00463">
    <property type="entry name" value="EP450I"/>
</dbReference>
<name>A0AAN8U0W8_SOLBU</name>
<dbReference type="PRINTS" id="PR00385">
    <property type="entry name" value="P450"/>
</dbReference>
<dbReference type="GO" id="GO:0004497">
    <property type="term" value="F:monooxygenase activity"/>
    <property type="evidence" value="ECO:0007669"/>
    <property type="project" value="UniProtKB-KW"/>
</dbReference>
<dbReference type="FunFam" id="1.10.630.10:FF:000043">
    <property type="entry name" value="Cytochrome P450 99A2"/>
    <property type="match status" value="1"/>
</dbReference>
<evidence type="ECO:0000256" key="4">
    <source>
        <dbReference type="ARBA" id="ARBA00023002"/>
    </source>
</evidence>
<organism evidence="9 10">
    <name type="scientific">Solanum bulbocastanum</name>
    <name type="common">Wild potato</name>
    <dbReference type="NCBI Taxonomy" id="147425"/>
    <lineage>
        <taxon>Eukaryota</taxon>
        <taxon>Viridiplantae</taxon>
        <taxon>Streptophyta</taxon>
        <taxon>Embryophyta</taxon>
        <taxon>Tracheophyta</taxon>
        <taxon>Spermatophyta</taxon>
        <taxon>Magnoliopsida</taxon>
        <taxon>eudicotyledons</taxon>
        <taxon>Gunneridae</taxon>
        <taxon>Pentapetalae</taxon>
        <taxon>asterids</taxon>
        <taxon>lamiids</taxon>
        <taxon>Solanales</taxon>
        <taxon>Solanaceae</taxon>
        <taxon>Solanoideae</taxon>
        <taxon>Solaneae</taxon>
        <taxon>Solanum</taxon>
    </lineage>
</organism>
<keyword evidence="4 8" id="KW-0560">Oxidoreductase</keyword>
<dbReference type="GO" id="GO:0016705">
    <property type="term" value="F:oxidoreductase activity, acting on paired donors, with incorporation or reduction of molecular oxygen"/>
    <property type="evidence" value="ECO:0007669"/>
    <property type="project" value="InterPro"/>
</dbReference>
<dbReference type="InterPro" id="IPR001128">
    <property type="entry name" value="Cyt_P450"/>
</dbReference>
<dbReference type="PANTHER" id="PTHR47953">
    <property type="entry name" value="OS08G0105600 PROTEIN"/>
    <property type="match status" value="1"/>
</dbReference>
<keyword evidence="2 7" id="KW-0349">Heme</keyword>
<keyword evidence="6 8" id="KW-0503">Monooxygenase</keyword>
<dbReference type="InterPro" id="IPR036396">
    <property type="entry name" value="Cyt_P450_sf"/>
</dbReference>
<keyword evidence="3 7" id="KW-0479">Metal-binding</keyword>
<dbReference type="SUPFAM" id="SSF48264">
    <property type="entry name" value="Cytochrome P450"/>
    <property type="match status" value="1"/>
</dbReference>
<evidence type="ECO:0000313" key="10">
    <source>
        <dbReference type="Proteomes" id="UP001371456"/>
    </source>
</evidence>
<protein>
    <recommendedName>
        <fullName evidence="11">Cytochrome P450</fullName>
    </recommendedName>
</protein>
<dbReference type="GO" id="GO:0020037">
    <property type="term" value="F:heme binding"/>
    <property type="evidence" value="ECO:0007669"/>
    <property type="project" value="InterPro"/>
</dbReference>
<comment type="similarity">
    <text evidence="1 8">Belongs to the cytochrome P450 family.</text>
</comment>
<dbReference type="AlphaFoldDB" id="A0AAN8U0W8"/>
<comment type="cofactor">
    <cofactor evidence="7">
        <name>heme</name>
        <dbReference type="ChEBI" id="CHEBI:30413"/>
    </cofactor>
</comment>
<evidence type="ECO:0000256" key="7">
    <source>
        <dbReference type="PIRSR" id="PIRSR602401-1"/>
    </source>
</evidence>
<evidence type="ECO:0008006" key="11">
    <source>
        <dbReference type="Google" id="ProtNLM"/>
    </source>
</evidence>
<evidence type="ECO:0000256" key="5">
    <source>
        <dbReference type="ARBA" id="ARBA00023004"/>
    </source>
</evidence>
<dbReference type="PANTHER" id="PTHR47953:SF22">
    <property type="entry name" value="CYTOCHROME P450"/>
    <property type="match status" value="1"/>
</dbReference>
<keyword evidence="10" id="KW-1185">Reference proteome</keyword>
<keyword evidence="5 7" id="KW-0408">Iron</keyword>
<proteinExistence type="inferred from homology"/>